<dbReference type="InterPro" id="IPR013087">
    <property type="entry name" value="Znf_C2H2_type"/>
</dbReference>
<dbReference type="PANTHER" id="PTHR22938">
    <property type="entry name" value="ZINC FINGER PROTEIN 598"/>
    <property type="match status" value="1"/>
</dbReference>
<keyword evidence="1 3" id="KW-0863">Zinc-finger</keyword>
<dbReference type="EMBL" id="UYYF01004585">
    <property type="protein sequence ID" value="VDN05639.1"/>
    <property type="molecule type" value="Genomic_DNA"/>
</dbReference>
<evidence type="ECO:0000313" key="7">
    <source>
        <dbReference type="WBParaSite" id="TCLT_0000812401-mRNA-1"/>
    </source>
</evidence>
<gene>
    <name evidence="5" type="ORF">TCLT_LOCUS8113</name>
</gene>
<evidence type="ECO:0000313" key="6">
    <source>
        <dbReference type="Proteomes" id="UP000276776"/>
    </source>
</evidence>
<evidence type="ECO:0000259" key="4">
    <source>
        <dbReference type="PROSITE" id="PS50089"/>
    </source>
</evidence>
<evidence type="ECO:0000256" key="2">
    <source>
        <dbReference type="ARBA" id="ARBA00022833"/>
    </source>
</evidence>
<dbReference type="SMART" id="SM00355">
    <property type="entry name" value="ZnF_C2H2"/>
    <property type="match status" value="4"/>
</dbReference>
<keyword evidence="2" id="KW-0862">Zinc</keyword>
<sequence>MADGNNTHHNLRQRNIRNSHFNFKLPNFGQLSECDICCRESDVFAVGKCLHPVCMECGIRLRVLCRNQICPKCRAVIDDLPLRFLKHKDAQEYRIHLADDYVVQCYNSYLSHPCVLCDKKHGKRIFDSFALLSQHMLAVHRFEYCGICVENLYLFTVERKFYSRSDLERHMKSGDPDNQSFKGHPQCWFCSTRFLDDEARYKHLRKDHFFCQLCDADGVDDVFFSNHSDLLDHHKSLHFVCEEDQCKVLGLAFRTETELKSHKSNCSISSQSSTTPALPADATRSSFSNFMQKFTLESCDFPRLEESTPSSSSPLQLTSSFAPRAQKSKVIKKSQKATTKQEIPANVNSCMIFFS</sequence>
<dbReference type="OrthoDB" id="3838338at2759"/>
<dbReference type="STRING" id="103827.A0A0N5D554"/>
<dbReference type="GO" id="GO:0016567">
    <property type="term" value="P:protein ubiquitination"/>
    <property type="evidence" value="ECO:0007669"/>
    <property type="project" value="TreeGrafter"/>
</dbReference>
<evidence type="ECO:0000313" key="5">
    <source>
        <dbReference type="EMBL" id="VDN05639.1"/>
    </source>
</evidence>
<dbReference type="InterPro" id="IPR001841">
    <property type="entry name" value="Znf_RING"/>
</dbReference>
<feature type="domain" description="RING-type" evidence="4">
    <location>
        <begin position="34"/>
        <end position="74"/>
    </location>
</feature>
<dbReference type="PANTHER" id="PTHR22938:SF0">
    <property type="entry name" value="E3 UBIQUITIN-PROTEIN LIGASE ZNF598"/>
    <property type="match status" value="1"/>
</dbReference>
<reference evidence="5 6" key="2">
    <citation type="submission" date="2018-11" db="EMBL/GenBank/DDBJ databases">
        <authorList>
            <consortium name="Pathogen Informatics"/>
        </authorList>
    </citation>
    <scope>NUCLEOTIDE SEQUENCE [LARGE SCALE GENOMIC DNA]</scope>
</reference>
<dbReference type="GO" id="GO:0061630">
    <property type="term" value="F:ubiquitin protein ligase activity"/>
    <property type="evidence" value="ECO:0007669"/>
    <property type="project" value="InterPro"/>
</dbReference>
<dbReference type="Pfam" id="PF25447">
    <property type="entry name" value="RING_ZNF598"/>
    <property type="match status" value="1"/>
</dbReference>
<keyword evidence="6" id="KW-1185">Reference proteome</keyword>
<protein>
    <submittedName>
        <fullName evidence="7">RING-type domain-containing protein</fullName>
    </submittedName>
</protein>
<dbReference type="GO" id="GO:0008270">
    <property type="term" value="F:zinc ion binding"/>
    <property type="evidence" value="ECO:0007669"/>
    <property type="project" value="UniProtKB-KW"/>
</dbReference>
<dbReference type="GO" id="GO:0072344">
    <property type="term" value="P:rescue of stalled ribosome"/>
    <property type="evidence" value="ECO:0007669"/>
    <property type="project" value="InterPro"/>
</dbReference>
<evidence type="ECO:0000256" key="1">
    <source>
        <dbReference type="ARBA" id="ARBA00022771"/>
    </source>
</evidence>
<name>A0A0N5D554_THECL</name>
<dbReference type="AlphaFoldDB" id="A0A0N5D554"/>
<dbReference type="PROSITE" id="PS50089">
    <property type="entry name" value="ZF_RING_2"/>
    <property type="match status" value="1"/>
</dbReference>
<evidence type="ECO:0000256" key="3">
    <source>
        <dbReference type="PROSITE-ProRule" id="PRU00175"/>
    </source>
</evidence>
<dbReference type="GO" id="GO:0043022">
    <property type="term" value="F:ribosome binding"/>
    <property type="evidence" value="ECO:0007669"/>
    <property type="project" value="TreeGrafter"/>
</dbReference>
<organism evidence="7">
    <name type="scientific">Thelazia callipaeda</name>
    <name type="common">Oriental eyeworm</name>
    <name type="synonym">Parasitic nematode</name>
    <dbReference type="NCBI Taxonomy" id="103827"/>
    <lineage>
        <taxon>Eukaryota</taxon>
        <taxon>Metazoa</taxon>
        <taxon>Ecdysozoa</taxon>
        <taxon>Nematoda</taxon>
        <taxon>Chromadorea</taxon>
        <taxon>Rhabditida</taxon>
        <taxon>Spirurina</taxon>
        <taxon>Spiruromorpha</taxon>
        <taxon>Thelazioidea</taxon>
        <taxon>Thelaziidae</taxon>
        <taxon>Thelazia</taxon>
    </lineage>
</organism>
<dbReference type="SUPFAM" id="SSF57850">
    <property type="entry name" value="RING/U-box"/>
    <property type="match status" value="1"/>
</dbReference>
<dbReference type="Proteomes" id="UP000276776">
    <property type="component" value="Unassembled WGS sequence"/>
</dbReference>
<dbReference type="WBParaSite" id="TCLT_0000812401-mRNA-1">
    <property type="protein sequence ID" value="TCLT_0000812401-mRNA-1"/>
    <property type="gene ID" value="TCLT_0000812401"/>
</dbReference>
<accession>A0A0N5D554</accession>
<proteinExistence type="predicted"/>
<dbReference type="InterPro" id="IPR044288">
    <property type="entry name" value="ZNF598/HEL2"/>
</dbReference>
<keyword evidence="1 3" id="KW-0479">Metal-binding</keyword>
<reference evidence="7" key="1">
    <citation type="submission" date="2017-02" db="UniProtKB">
        <authorList>
            <consortium name="WormBaseParasite"/>
        </authorList>
    </citation>
    <scope>IDENTIFICATION</scope>
</reference>